<evidence type="ECO:0000259" key="7">
    <source>
        <dbReference type="Pfam" id="PF20684"/>
    </source>
</evidence>
<keyword evidence="2 6" id="KW-0812">Transmembrane</keyword>
<dbReference type="Pfam" id="PF20684">
    <property type="entry name" value="Fung_rhodopsin"/>
    <property type="match status" value="1"/>
</dbReference>
<dbReference type="Proteomes" id="UP000184356">
    <property type="component" value="Unassembled WGS sequence"/>
</dbReference>
<dbReference type="AlphaFoldDB" id="A0A1L9T4P7"/>
<gene>
    <name evidence="8" type="ORF">ASPSYDRAFT_49554</name>
</gene>
<feature type="transmembrane region" description="Helical" evidence="6">
    <location>
        <begin position="67"/>
        <end position="88"/>
    </location>
</feature>
<reference evidence="9" key="1">
    <citation type="journal article" date="2017" name="Genome Biol.">
        <title>Comparative genomics reveals high biological diversity and specific adaptations in the industrially and medically important fungal genus Aspergillus.</title>
        <authorList>
            <person name="de Vries R.P."/>
            <person name="Riley R."/>
            <person name="Wiebenga A."/>
            <person name="Aguilar-Osorio G."/>
            <person name="Amillis S."/>
            <person name="Uchima C.A."/>
            <person name="Anderluh G."/>
            <person name="Asadollahi M."/>
            <person name="Askin M."/>
            <person name="Barry K."/>
            <person name="Battaglia E."/>
            <person name="Bayram O."/>
            <person name="Benocci T."/>
            <person name="Braus-Stromeyer S.A."/>
            <person name="Caldana C."/>
            <person name="Canovas D."/>
            <person name="Cerqueira G.C."/>
            <person name="Chen F."/>
            <person name="Chen W."/>
            <person name="Choi C."/>
            <person name="Clum A."/>
            <person name="Dos Santos R.A."/>
            <person name="Damasio A.R."/>
            <person name="Diallinas G."/>
            <person name="Emri T."/>
            <person name="Fekete E."/>
            <person name="Flipphi M."/>
            <person name="Freyberg S."/>
            <person name="Gallo A."/>
            <person name="Gournas C."/>
            <person name="Habgood R."/>
            <person name="Hainaut M."/>
            <person name="Harispe M.L."/>
            <person name="Henrissat B."/>
            <person name="Hilden K.S."/>
            <person name="Hope R."/>
            <person name="Hossain A."/>
            <person name="Karabika E."/>
            <person name="Karaffa L."/>
            <person name="Karanyi Z."/>
            <person name="Krasevec N."/>
            <person name="Kuo A."/>
            <person name="Kusch H."/>
            <person name="LaButti K."/>
            <person name="Lagendijk E.L."/>
            <person name="Lapidus A."/>
            <person name="Levasseur A."/>
            <person name="Lindquist E."/>
            <person name="Lipzen A."/>
            <person name="Logrieco A.F."/>
            <person name="MacCabe A."/>
            <person name="Maekelae M.R."/>
            <person name="Malavazi I."/>
            <person name="Melin P."/>
            <person name="Meyer V."/>
            <person name="Mielnichuk N."/>
            <person name="Miskei M."/>
            <person name="Molnar A.P."/>
            <person name="Mule G."/>
            <person name="Ngan C.Y."/>
            <person name="Orejas M."/>
            <person name="Orosz E."/>
            <person name="Ouedraogo J.P."/>
            <person name="Overkamp K.M."/>
            <person name="Park H.-S."/>
            <person name="Perrone G."/>
            <person name="Piumi F."/>
            <person name="Punt P.J."/>
            <person name="Ram A.F."/>
            <person name="Ramon A."/>
            <person name="Rauscher S."/>
            <person name="Record E."/>
            <person name="Riano-Pachon D.M."/>
            <person name="Robert V."/>
            <person name="Roehrig J."/>
            <person name="Ruller R."/>
            <person name="Salamov A."/>
            <person name="Salih N.S."/>
            <person name="Samson R.A."/>
            <person name="Sandor E."/>
            <person name="Sanguinetti M."/>
            <person name="Schuetze T."/>
            <person name="Sepcic K."/>
            <person name="Shelest E."/>
            <person name="Sherlock G."/>
            <person name="Sophianopoulou V."/>
            <person name="Squina F.M."/>
            <person name="Sun H."/>
            <person name="Susca A."/>
            <person name="Todd R.B."/>
            <person name="Tsang A."/>
            <person name="Unkles S.E."/>
            <person name="van de Wiele N."/>
            <person name="van Rossen-Uffink D."/>
            <person name="Oliveira J.V."/>
            <person name="Vesth T.C."/>
            <person name="Visser J."/>
            <person name="Yu J.-H."/>
            <person name="Zhou M."/>
            <person name="Andersen M.R."/>
            <person name="Archer D.B."/>
            <person name="Baker S.E."/>
            <person name="Benoit I."/>
            <person name="Brakhage A.A."/>
            <person name="Braus G.H."/>
            <person name="Fischer R."/>
            <person name="Frisvad J.C."/>
            <person name="Goldman G.H."/>
            <person name="Houbraken J."/>
            <person name="Oakley B."/>
            <person name="Pocsi I."/>
            <person name="Scazzocchio C."/>
            <person name="Seiboth B."/>
            <person name="vanKuyk P.A."/>
            <person name="Wortman J."/>
            <person name="Dyer P.S."/>
            <person name="Grigoriev I.V."/>
        </authorList>
    </citation>
    <scope>NUCLEOTIDE SEQUENCE [LARGE SCALE GENOMIC DNA]</scope>
    <source>
        <strain evidence="9">CBS 593.65</strain>
    </source>
</reference>
<sequence length="116" mass="12837">MLLVKLSILFMYRRIFTDVSHSFRVGSWVCGGVVVAWALAFMPAAIFQCTPISKAWEADKEGHCINLRANFIGVAIPNILTDVAILLLPVRVCWKLLKGSLLYRLSVSGIFLLGAL</sequence>
<evidence type="ECO:0000256" key="5">
    <source>
        <dbReference type="ARBA" id="ARBA00038359"/>
    </source>
</evidence>
<dbReference type="InterPro" id="IPR052337">
    <property type="entry name" value="SAT4-like"/>
</dbReference>
<name>A0A1L9T4P7_9EURO</name>
<comment type="subcellular location">
    <subcellularLocation>
        <location evidence="1">Membrane</location>
        <topology evidence="1">Multi-pass membrane protein</topology>
    </subcellularLocation>
</comment>
<protein>
    <recommendedName>
        <fullName evidence="7">Rhodopsin domain-containing protein</fullName>
    </recommendedName>
</protein>
<feature type="transmembrane region" description="Helical" evidence="6">
    <location>
        <begin position="21"/>
        <end position="47"/>
    </location>
</feature>
<dbReference type="GeneID" id="63763928"/>
<accession>A0A1L9T4P7</accession>
<keyword evidence="4 6" id="KW-0472">Membrane</keyword>
<organism evidence="8 9">
    <name type="scientific">Aspergillus sydowii CBS 593.65</name>
    <dbReference type="NCBI Taxonomy" id="1036612"/>
    <lineage>
        <taxon>Eukaryota</taxon>
        <taxon>Fungi</taxon>
        <taxon>Dikarya</taxon>
        <taxon>Ascomycota</taxon>
        <taxon>Pezizomycotina</taxon>
        <taxon>Eurotiomycetes</taxon>
        <taxon>Eurotiomycetidae</taxon>
        <taxon>Eurotiales</taxon>
        <taxon>Aspergillaceae</taxon>
        <taxon>Aspergillus</taxon>
        <taxon>Aspergillus subgen. Nidulantes</taxon>
    </lineage>
</organism>
<dbReference type="VEuPathDB" id="FungiDB:ASPSYDRAFT_49554"/>
<evidence type="ECO:0000256" key="2">
    <source>
        <dbReference type="ARBA" id="ARBA00022692"/>
    </source>
</evidence>
<proteinExistence type="inferred from homology"/>
<evidence type="ECO:0000256" key="6">
    <source>
        <dbReference type="SAM" id="Phobius"/>
    </source>
</evidence>
<evidence type="ECO:0000256" key="4">
    <source>
        <dbReference type="ARBA" id="ARBA00023136"/>
    </source>
</evidence>
<evidence type="ECO:0000313" key="8">
    <source>
        <dbReference type="EMBL" id="OJJ54412.1"/>
    </source>
</evidence>
<dbReference type="STRING" id="1036612.A0A1L9T4P7"/>
<evidence type="ECO:0000256" key="3">
    <source>
        <dbReference type="ARBA" id="ARBA00022989"/>
    </source>
</evidence>
<dbReference type="PANTHER" id="PTHR33048:SF47">
    <property type="entry name" value="INTEGRAL MEMBRANE PROTEIN-RELATED"/>
    <property type="match status" value="1"/>
</dbReference>
<dbReference type="InterPro" id="IPR049326">
    <property type="entry name" value="Rhodopsin_dom_fungi"/>
</dbReference>
<dbReference type="EMBL" id="KV878594">
    <property type="protein sequence ID" value="OJJ54412.1"/>
    <property type="molecule type" value="Genomic_DNA"/>
</dbReference>
<evidence type="ECO:0000256" key="1">
    <source>
        <dbReference type="ARBA" id="ARBA00004141"/>
    </source>
</evidence>
<dbReference type="OrthoDB" id="10017208at2759"/>
<evidence type="ECO:0000313" key="9">
    <source>
        <dbReference type="Proteomes" id="UP000184356"/>
    </source>
</evidence>
<keyword evidence="9" id="KW-1185">Reference proteome</keyword>
<feature type="domain" description="Rhodopsin" evidence="7">
    <location>
        <begin position="2"/>
        <end position="115"/>
    </location>
</feature>
<keyword evidence="3 6" id="KW-1133">Transmembrane helix</keyword>
<comment type="similarity">
    <text evidence="5">Belongs to the SAT4 family.</text>
</comment>
<dbReference type="GO" id="GO:0016020">
    <property type="term" value="C:membrane"/>
    <property type="evidence" value="ECO:0007669"/>
    <property type="project" value="UniProtKB-SubCell"/>
</dbReference>
<dbReference type="PANTHER" id="PTHR33048">
    <property type="entry name" value="PTH11-LIKE INTEGRAL MEMBRANE PROTEIN (AFU_ORTHOLOGUE AFUA_5G11245)"/>
    <property type="match status" value="1"/>
</dbReference>
<dbReference type="RefSeq" id="XP_040698218.1">
    <property type="nucleotide sequence ID" value="XM_040847855.1"/>
</dbReference>